<sequence>MMSSQICIDASLAVKWVLAEEYSELALAFLQDCIDSDTKFVAPSHIRFEVTSVIGNQVYRGNISEQTGKKAFNVSHDINLDLRHNRQIFDEAWRLALTYKRPTTYDSYYLALARLEGCDLWTADRRLINAVKESLPWVKWIGDYVPQKHQENTEMNFTT</sequence>
<keyword evidence="5 6" id="KW-0460">Magnesium</keyword>
<feature type="domain" description="PIN" evidence="7">
    <location>
        <begin position="6"/>
        <end position="129"/>
    </location>
</feature>
<dbReference type="Pfam" id="PF01850">
    <property type="entry name" value="PIN"/>
    <property type="match status" value="1"/>
</dbReference>
<evidence type="ECO:0000256" key="2">
    <source>
        <dbReference type="ARBA" id="ARBA00022722"/>
    </source>
</evidence>
<evidence type="ECO:0000256" key="4">
    <source>
        <dbReference type="ARBA" id="ARBA00022801"/>
    </source>
</evidence>
<comment type="similarity">
    <text evidence="6">Belongs to the PINc/VapC protein family.</text>
</comment>
<evidence type="ECO:0000256" key="5">
    <source>
        <dbReference type="ARBA" id="ARBA00022842"/>
    </source>
</evidence>
<dbReference type="Proteomes" id="UP000569018">
    <property type="component" value="Unassembled WGS sequence"/>
</dbReference>
<dbReference type="RefSeq" id="WP_219857217.1">
    <property type="nucleotide sequence ID" value="NZ_BLRZ01000008.1"/>
</dbReference>
<dbReference type="CDD" id="cd09873">
    <property type="entry name" value="PIN_Pae0151-like"/>
    <property type="match status" value="1"/>
</dbReference>
<name>A0A6V8Q5A2_9ACTN</name>
<dbReference type="GO" id="GO:0090729">
    <property type="term" value="F:toxin activity"/>
    <property type="evidence" value="ECO:0007669"/>
    <property type="project" value="UniProtKB-KW"/>
</dbReference>
<dbReference type="GO" id="GO:0016787">
    <property type="term" value="F:hydrolase activity"/>
    <property type="evidence" value="ECO:0007669"/>
    <property type="project" value="UniProtKB-KW"/>
</dbReference>
<gene>
    <name evidence="6" type="primary">vapC</name>
    <name evidence="8" type="ORF">HKBW3S47_01585</name>
</gene>
<evidence type="ECO:0000259" key="7">
    <source>
        <dbReference type="Pfam" id="PF01850"/>
    </source>
</evidence>
<proteinExistence type="inferred from homology"/>
<dbReference type="Gene3D" id="3.40.50.1010">
    <property type="entry name" value="5'-nuclease"/>
    <property type="match status" value="1"/>
</dbReference>
<accession>A0A6V8Q5A2</accession>
<keyword evidence="2 6" id="KW-0540">Nuclease</keyword>
<evidence type="ECO:0000256" key="6">
    <source>
        <dbReference type="HAMAP-Rule" id="MF_00265"/>
    </source>
</evidence>
<dbReference type="SUPFAM" id="SSF88723">
    <property type="entry name" value="PIN domain-like"/>
    <property type="match status" value="1"/>
</dbReference>
<evidence type="ECO:0000313" key="8">
    <source>
        <dbReference type="EMBL" id="GFP39888.1"/>
    </source>
</evidence>
<dbReference type="HAMAP" id="MF_00265">
    <property type="entry name" value="VapC_Nob1"/>
    <property type="match status" value="1"/>
</dbReference>
<evidence type="ECO:0000256" key="3">
    <source>
        <dbReference type="ARBA" id="ARBA00022723"/>
    </source>
</evidence>
<comment type="caution">
    <text evidence="8">The sequence shown here is derived from an EMBL/GenBank/DDBJ whole genome shotgun (WGS) entry which is preliminary data.</text>
</comment>
<dbReference type="InterPro" id="IPR029060">
    <property type="entry name" value="PIN-like_dom_sf"/>
</dbReference>
<dbReference type="AlphaFoldDB" id="A0A6V8Q5A2"/>
<keyword evidence="3 6" id="KW-0479">Metal-binding</keyword>
<dbReference type="GO" id="GO:0004540">
    <property type="term" value="F:RNA nuclease activity"/>
    <property type="evidence" value="ECO:0007669"/>
    <property type="project" value="InterPro"/>
</dbReference>
<dbReference type="PANTHER" id="PTHR35901">
    <property type="entry name" value="RIBONUCLEASE VAPC3"/>
    <property type="match status" value="1"/>
</dbReference>
<keyword evidence="1 6" id="KW-1277">Toxin-antitoxin system</keyword>
<dbReference type="PANTHER" id="PTHR35901:SF1">
    <property type="entry name" value="EXONUCLEASE VAPC9"/>
    <property type="match status" value="1"/>
</dbReference>
<dbReference type="InterPro" id="IPR044153">
    <property type="entry name" value="PIN_Pae0151-like"/>
</dbReference>
<dbReference type="InterPro" id="IPR002716">
    <property type="entry name" value="PIN_dom"/>
</dbReference>
<protein>
    <recommendedName>
        <fullName evidence="6">Ribonuclease VapC</fullName>
        <shortName evidence="6">RNase VapC</shortName>
        <ecNumber evidence="6">3.1.-.-</ecNumber>
    </recommendedName>
    <alternativeName>
        <fullName evidence="6">Toxin VapC</fullName>
    </alternativeName>
</protein>
<dbReference type="EC" id="3.1.-.-" evidence="6"/>
<comment type="function">
    <text evidence="6">Toxic component of a toxin-antitoxin (TA) system. An RNase.</text>
</comment>
<evidence type="ECO:0000256" key="1">
    <source>
        <dbReference type="ARBA" id="ARBA00022649"/>
    </source>
</evidence>
<comment type="cofactor">
    <cofactor evidence="6">
        <name>Mg(2+)</name>
        <dbReference type="ChEBI" id="CHEBI:18420"/>
    </cofactor>
</comment>
<dbReference type="GO" id="GO:0000287">
    <property type="term" value="F:magnesium ion binding"/>
    <property type="evidence" value="ECO:0007669"/>
    <property type="project" value="UniProtKB-UniRule"/>
</dbReference>
<dbReference type="EMBL" id="BLSD01000103">
    <property type="protein sequence ID" value="GFP39888.1"/>
    <property type="molecule type" value="Genomic_DNA"/>
</dbReference>
<organism evidence="8 9">
    <name type="scientific">Candidatus Hakubella thermalkaliphila</name>
    <dbReference type="NCBI Taxonomy" id="2754717"/>
    <lineage>
        <taxon>Bacteria</taxon>
        <taxon>Bacillati</taxon>
        <taxon>Actinomycetota</taxon>
        <taxon>Actinomycetota incertae sedis</taxon>
        <taxon>Candidatus Hakubellales</taxon>
        <taxon>Candidatus Hakubellaceae</taxon>
        <taxon>Candidatus Hakubella</taxon>
    </lineage>
</organism>
<feature type="binding site" evidence="6">
    <location>
        <position position="106"/>
    </location>
    <ligand>
        <name>Mg(2+)</name>
        <dbReference type="ChEBI" id="CHEBI:18420"/>
    </ligand>
</feature>
<evidence type="ECO:0000313" key="9">
    <source>
        <dbReference type="Proteomes" id="UP000569018"/>
    </source>
</evidence>
<feature type="binding site" evidence="6">
    <location>
        <position position="9"/>
    </location>
    <ligand>
        <name>Mg(2+)</name>
        <dbReference type="ChEBI" id="CHEBI:18420"/>
    </ligand>
</feature>
<reference evidence="8 9" key="1">
    <citation type="journal article" date="2020" name="Front. Microbiol.">
        <title>Single-cell genomics of novel Actinobacteria with the Wood-Ljungdahl pathway discovered in a serpentinizing system.</title>
        <authorList>
            <person name="Merino N."/>
            <person name="Kawai M."/>
            <person name="Boyd E.S."/>
            <person name="Colman D.R."/>
            <person name="McGlynn S.E."/>
            <person name="Nealson K.H."/>
            <person name="Kurokawa K."/>
            <person name="Hongoh Y."/>
        </authorList>
    </citation>
    <scope>NUCLEOTIDE SEQUENCE [LARGE SCALE GENOMIC DNA]</scope>
    <source>
        <strain evidence="8 9">S47</strain>
    </source>
</reference>
<keyword evidence="4 6" id="KW-0378">Hydrolase</keyword>
<dbReference type="InterPro" id="IPR051619">
    <property type="entry name" value="TypeII_TA_RNase_PINc/VapC"/>
</dbReference>
<dbReference type="InterPro" id="IPR022907">
    <property type="entry name" value="VapC_family"/>
</dbReference>
<keyword evidence="6" id="KW-0800">Toxin</keyword>